<comment type="subcellular location">
    <subcellularLocation>
        <location evidence="1">Membrane</location>
        <topology evidence="1">Multi-pass membrane protein</topology>
    </subcellularLocation>
</comment>
<gene>
    <name evidence="7" type="ORF">LODBEIA_P35950</name>
</gene>
<feature type="transmembrane region" description="Helical" evidence="6">
    <location>
        <begin position="139"/>
        <end position="157"/>
    </location>
</feature>
<dbReference type="PANTHER" id="PTHR23502:SF2">
    <property type="entry name" value="TRANSPORTER, PUTATIVE (AFU_ORTHOLOGUE AFUA_2G08910)-RELATED"/>
    <property type="match status" value="1"/>
</dbReference>
<keyword evidence="3 6" id="KW-1133">Transmembrane helix</keyword>
<evidence type="ECO:0000256" key="5">
    <source>
        <dbReference type="SAM" id="MobiDB-lite"/>
    </source>
</evidence>
<evidence type="ECO:0000256" key="3">
    <source>
        <dbReference type="ARBA" id="ARBA00022989"/>
    </source>
</evidence>
<reference evidence="7 8" key="1">
    <citation type="submission" date="2024-03" db="EMBL/GenBank/DDBJ databases">
        <authorList>
            <person name="Brejova B."/>
        </authorList>
    </citation>
    <scope>NUCLEOTIDE SEQUENCE [LARGE SCALE GENOMIC DNA]</scope>
    <source>
        <strain evidence="7 8">CBS 14171</strain>
    </source>
</reference>
<feature type="region of interest" description="Disordered" evidence="5">
    <location>
        <begin position="1"/>
        <end position="37"/>
    </location>
</feature>
<evidence type="ECO:0000313" key="7">
    <source>
        <dbReference type="EMBL" id="CAK9439495.1"/>
    </source>
</evidence>
<feature type="transmembrane region" description="Helical" evidence="6">
    <location>
        <begin position="466"/>
        <end position="491"/>
    </location>
</feature>
<dbReference type="RefSeq" id="XP_066830533.1">
    <property type="nucleotide sequence ID" value="XM_066973722.1"/>
</dbReference>
<dbReference type="Pfam" id="PF07690">
    <property type="entry name" value="MFS_1"/>
    <property type="match status" value="1"/>
</dbReference>
<evidence type="ECO:0008006" key="9">
    <source>
        <dbReference type="Google" id="ProtNLM"/>
    </source>
</evidence>
<keyword evidence="2 6" id="KW-0812">Transmembrane</keyword>
<feature type="transmembrane region" description="Helical" evidence="6">
    <location>
        <begin position="111"/>
        <end position="130"/>
    </location>
</feature>
<dbReference type="Proteomes" id="UP001497383">
    <property type="component" value="Chromosome 4"/>
</dbReference>
<organism evidence="7 8">
    <name type="scientific">Lodderomyces beijingensis</name>
    <dbReference type="NCBI Taxonomy" id="1775926"/>
    <lineage>
        <taxon>Eukaryota</taxon>
        <taxon>Fungi</taxon>
        <taxon>Dikarya</taxon>
        <taxon>Ascomycota</taxon>
        <taxon>Saccharomycotina</taxon>
        <taxon>Pichiomycetes</taxon>
        <taxon>Debaryomycetaceae</taxon>
        <taxon>Candida/Lodderomyces clade</taxon>
        <taxon>Lodderomyces</taxon>
    </lineage>
</organism>
<evidence type="ECO:0000256" key="2">
    <source>
        <dbReference type="ARBA" id="ARBA00022692"/>
    </source>
</evidence>
<feature type="transmembrane region" description="Helical" evidence="6">
    <location>
        <begin position="227"/>
        <end position="245"/>
    </location>
</feature>
<feature type="transmembrane region" description="Helical" evidence="6">
    <location>
        <begin position="373"/>
        <end position="393"/>
    </location>
</feature>
<feature type="transmembrane region" description="Helical" evidence="6">
    <location>
        <begin position="437"/>
        <end position="454"/>
    </location>
</feature>
<feature type="transmembrane region" description="Helical" evidence="6">
    <location>
        <begin position="202"/>
        <end position="221"/>
    </location>
</feature>
<protein>
    <recommendedName>
        <fullName evidence="9">Major facilitator superfamily (MFS) profile domain-containing protein</fullName>
    </recommendedName>
</protein>
<feature type="transmembrane region" description="Helical" evidence="6">
    <location>
        <begin position="329"/>
        <end position="352"/>
    </location>
</feature>
<proteinExistence type="predicted"/>
<dbReference type="InterPro" id="IPR011701">
    <property type="entry name" value="MFS"/>
</dbReference>
<name>A0ABP0ZMI3_9ASCO</name>
<keyword evidence="8" id="KW-1185">Reference proteome</keyword>
<dbReference type="GeneID" id="92208791"/>
<sequence length="498" mass="55292">MVKARSTQFDIEKPVHSRDEAKSNLSDSSHSPELTPEHQQYLISRHGTVKLDPIPSQDPNDPLNWPQWQKNYEILNITFSTFSSTFMASGMNSAFEPLAKQYNSTLTDASYFTSVQIAIFGIFPFLWVPLMNTWGRKPFLVMGALGCCACNIGGGFAKTYGQQMATRALSAFFIATATSAGSSVVGDLAFAHERGRKNGWWSVGFVAGTPMGSFITGFIQYHAGTKWIFFTYAIMNFCQCLGWVFSRETIYSRNSPDDVKFRMFRVSKARPFAWSIFVRPFHQALNGNILLAVLAASITFCYANIVLSVEMPQVMIPLFHLNPQQMSLQYISMIIGSAIGEILAGPLSDWWMAQSVKRRLGHRVVVDRLWVSYNGYILVIVGLIVWGVCLAQATPGHWTIKPLVGIAIAATGNNIVATVVTTFAIDCNPRQAGDVGIFLNFWRSLYGFIGPFYFPKMFENLGIGGSAGLMCGLVVLFAWAPTCIAHGLGIYREKRQVM</sequence>
<dbReference type="InterPro" id="IPR036259">
    <property type="entry name" value="MFS_trans_sf"/>
</dbReference>
<feature type="compositionally biased region" description="Basic and acidic residues" evidence="5">
    <location>
        <begin position="10"/>
        <end position="22"/>
    </location>
</feature>
<feature type="transmembrane region" description="Helical" evidence="6">
    <location>
        <begin position="289"/>
        <end position="309"/>
    </location>
</feature>
<dbReference type="EMBL" id="OZ022408">
    <property type="protein sequence ID" value="CAK9439495.1"/>
    <property type="molecule type" value="Genomic_DNA"/>
</dbReference>
<dbReference type="Gene3D" id="1.20.1250.20">
    <property type="entry name" value="MFS general substrate transporter like domains"/>
    <property type="match status" value="1"/>
</dbReference>
<keyword evidence="4 6" id="KW-0472">Membrane</keyword>
<dbReference type="SUPFAM" id="SSF103473">
    <property type="entry name" value="MFS general substrate transporter"/>
    <property type="match status" value="1"/>
</dbReference>
<evidence type="ECO:0000313" key="8">
    <source>
        <dbReference type="Proteomes" id="UP001497383"/>
    </source>
</evidence>
<evidence type="ECO:0000256" key="6">
    <source>
        <dbReference type="SAM" id="Phobius"/>
    </source>
</evidence>
<dbReference type="PANTHER" id="PTHR23502">
    <property type="entry name" value="MAJOR FACILITATOR SUPERFAMILY"/>
    <property type="match status" value="1"/>
</dbReference>
<feature type="transmembrane region" description="Helical" evidence="6">
    <location>
        <begin position="405"/>
        <end position="425"/>
    </location>
</feature>
<feature type="compositionally biased region" description="Polar residues" evidence="5">
    <location>
        <begin position="23"/>
        <end position="37"/>
    </location>
</feature>
<evidence type="ECO:0000256" key="1">
    <source>
        <dbReference type="ARBA" id="ARBA00004141"/>
    </source>
</evidence>
<accession>A0ABP0ZMI3</accession>
<evidence type="ECO:0000256" key="4">
    <source>
        <dbReference type="ARBA" id="ARBA00023136"/>
    </source>
</evidence>